<proteinExistence type="inferred from homology"/>
<dbReference type="GO" id="GO:0003729">
    <property type="term" value="F:mRNA binding"/>
    <property type="evidence" value="ECO:0007669"/>
    <property type="project" value="InterPro"/>
</dbReference>
<feature type="repeat" description="PPR" evidence="4">
    <location>
        <begin position="226"/>
        <end position="260"/>
    </location>
</feature>
<feature type="region of interest" description="Disordered" evidence="5">
    <location>
        <begin position="104"/>
        <end position="134"/>
    </location>
</feature>
<keyword evidence="2" id="KW-0677">Repeat</keyword>
<gene>
    <name evidence="6" type="ORF">ACMD2_06230</name>
</gene>
<dbReference type="Pfam" id="PF13041">
    <property type="entry name" value="PPR_2"/>
    <property type="match status" value="1"/>
</dbReference>
<dbReference type="PROSITE" id="PS51375">
    <property type="entry name" value="PPR"/>
    <property type="match status" value="2"/>
</dbReference>
<comment type="similarity">
    <text evidence="1">Belongs to the PPR family. P subfamily.</text>
</comment>
<feature type="region of interest" description="Disordered" evidence="5">
    <location>
        <begin position="27"/>
        <end position="53"/>
    </location>
</feature>
<name>A0A199UPW0_ANACO</name>
<comment type="caution">
    <text evidence="6">The sequence shown here is derived from an EMBL/GenBank/DDBJ whole genome shotgun (WGS) entry which is preliminary data.</text>
</comment>
<dbReference type="Gene3D" id="1.25.40.10">
    <property type="entry name" value="Tetratricopeptide repeat domain"/>
    <property type="match status" value="2"/>
</dbReference>
<protein>
    <submittedName>
        <fullName evidence="6">Pentatricopeptide repeat-containing protein</fullName>
    </submittedName>
</protein>
<dbReference type="Pfam" id="PF01535">
    <property type="entry name" value="PPR"/>
    <property type="match status" value="2"/>
</dbReference>
<evidence type="ECO:0000256" key="4">
    <source>
        <dbReference type="PROSITE-ProRule" id="PRU00708"/>
    </source>
</evidence>
<dbReference type="EMBL" id="LSRQ01005888">
    <property type="protein sequence ID" value="OAY66833.1"/>
    <property type="molecule type" value="Genomic_DNA"/>
</dbReference>
<feature type="compositionally biased region" description="Low complexity" evidence="5">
    <location>
        <begin position="27"/>
        <end position="42"/>
    </location>
</feature>
<dbReference type="NCBIfam" id="TIGR00756">
    <property type="entry name" value="PPR"/>
    <property type="match status" value="1"/>
</dbReference>
<sequence>MARPRLLPHLLLRRRRRSRCCRYHTSSSSFLLPSSPQTLIPSPHSPPPLRHLSSSYSSSLSHLIHLLPDNPSSTSTSTSTSSFFSDHVLSAVSALAGDLLAAAADDPAPSSPPLRRRPPPPLPSSALSASSPSSNPPLLALEVFGWRRKLPDAPPPLPEEFAAAIALAGRARNVALAADLFAEAAAAGRDSSLYNALMAAYMHSGHITKAVSVFDELRKDPACEPNVVSYNILLSLYGRHVLIDQMESVLRTIDESGISRTLETYNIAIAGYLIGKMWDRMESTFRAMEDGPVQPELSTHFLMLRGYAFAGDLEKMERMYEMVRKEVNSNERALIPVMICAYCKSKDPKRIQKIEDLMRLLNEDEYRPWLHVLLIRVYAQEGSVEVMERLISEALQRNMEISSVGVVRSILATYFRCNAVDRLARFIWQAEVAGWRLCRDLYHCKMVLYSRQNRLEEMHRVIDEMENYWVDRDKRTFVILYKAYSNAGRRLEADTVLGMMWKHGFALTRMASLPN</sequence>
<dbReference type="Proteomes" id="UP000092600">
    <property type="component" value="Unassembled WGS sequence"/>
</dbReference>
<dbReference type="InterPro" id="IPR044179">
    <property type="entry name" value="PPR5-like"/>
</dbReference>
<dbReference type="InterPro" id="IPR011990">
    <property type="entry name" value="TPR-like_helical_dom_sf"/>
</dbReference>
<feature type="compositionally biased region" description="Low complexity" evidence="5">
    <location>
        <begin position="124"/>
        <end position="134"/>
    </location>
</feature>
<reference evidence="6 7" key="1">
    <citation type="journal article" date="2016" name="DNA Res.">
        <title>The draft genome of MD-2 pineapple using hybrid error correction of long reads.</title>
        <authorList>
            <person name="Redwan R.M."/>
            <person name="Saidin A."/>
            <person name="Kumar S.V."/>
        </authorList>
    </citation>
    <scope>NUCLEOTIDE SEQUENCE [LARGE SCALE GENOMIC DNA]</scope>
    <source>
        <strain evidence="7">cv. MD2</strain>
        <tissue evidence="6">Leaf</tissue>
    </source>
</reference>
<dbReference type="InterPro" id="IPR002885">
    <property type="entry name" value="PPR_rpt"/>
</dbReference>
<dbReference type="PANTHER" id="PTHR47874:SF1">
    <property type="entry name" value="OS05G0407900 PROTEIN"/>
    <property type="match status" value="1"/>
</dbReference>
<evidence type="ECO:0000256" key="1">
    <source>
        <dbReference type="ARBA" id="ARBA00007626"/>
    </source>
</evidence>
<keyword evidence="3" id="KW-0809">Transit peptide</keyword>
<evidence type="ECO:0000256" key="3">
    <source>
        <dbReference type="ARBA" id="ARBA00022946"/>
    </source>
</evidence>
<evidence type="ECO:0000256" key="5">
    <source>
        <dbReference type="SAM" id="MobiDB-lite"/>
    </source>
</evidence>
<evidence type="ECO:0000313" key="6">
    <source>
        <dbReference type="EMBL" id="OAY66833.1"/>
    </source>
</evidence>
<dbReference type="PANTHER" id="PTHR47874">
    <property type="entry name" value="EXPRESSED PROTEIN"/>
    <property type="match status" value="1"/>
</dbReference>
<accession>A0A199UPW0</accession>
<evidence type="ECO:0000313" key="7">
    <source>
        <dbReference type="Proteomes" id="UP000092600"/>
    </source>
</evidence>
<evidence type="ECO:0000256" key="2">
    <source>
        <dbReference type="ARBA" id="ARBA00022737"/>
    </source>
</evidence>
<feature type="repeat" description="PPR" evidence="4">
    <location>
        <begin position="190"/>
        <end position="220"/>
    </location>
</feature>
<organism evidence="6 7">
    <name type="scientific">Ananas comosus</name>
    <name type="common">Pineapple</name>
    <name type="synonym">Ananas ananas</name>
    <dbReference type="NCBI Taxonomy" id="4615"/>
    <lineage>
        <taxon>Eukaryota</taxon>
        <taxon>Viridiplantae</taxon>
        <taxon>Streptophyta</taxon>
        <taxon>Embryophyta</taxon>
        <taxon>Tracheophyta</taxon>
        <taxon>Spermatophyta</taxon>
        <taxon>Magnoliopsida</taxon>
        <taxon>Liliopsida</taxon>
        <taxon>Poales</taxon>
        <taxon>Bromeliaceae</taxon>
        <taxon>Bromelioideae</taxon>
        <taxon>Ananas</taxon>
    </lineage>
</organism>
<dbReference type="AlphaFoldDB" id="A0A199UPW0"/>